<keyword evidence="11" id="KW-1185">Reference proteome</keyword>
<evidence type="ECO:0000313" key="11">
    <source>
        <dbReference type="Proteomes" id="UP000306102"/>
    </source>
</evidence>
<dbReference type="Gene3D" id="3.30.200.20">
    <property type="entry name" value="Phosphorylase Kinase, domain 1"/>
    <property type="match status" value="1"/>
</dbReference>
<dbReference type="PROSITE" id="PS50011">
    <property type="entry name" value="PROTEIN_KINASE_DOM"/>
    <property type="match status" value="1"/>
</dbReference>
<organism evidence="10 11">
    <name type="scientific">Camellia sinensis var. sinensis</name>
    <name type="common">China tea</name>
    <dbReference type="NCBI Taxonomy" id="542762"/>
    <lineage>
        <taxon>Eukaryota</taxon>
        <taxon>Viridiplantae</taxon>
        <taxon>Streptophyta</taxon>
        <taxon>Embryophyta</taxon>
        <taxon>Tracheophyta</taxon>
        <taxon>Spermatophyta</taxon>
        <taxon>Magnoliopsida</taxon>
        <taxon>eudicotyledons</taxon>
        <taxon>Gunneridae</taxon>
        <taxon>Pentapetalae</taxon>
        <taxon>asterids</taxon>
        <taxon>Ericales</taxon>
        <taxon>Theaceae</taxon>
        <taxon>Camellia</taxon>
    </lineage>
</organism>
<keyword evidence="3" id="KW-0808">Transferase</keyword>
<evidence type="ECO:0000256" key="3">
    <source>
        <dbReference type="ARBA" id="ARBA00022679"/>
    </source>
</evidence>
<feature type="domain" description="Protein kinase" evidence="9">
    <location>
        <begin position="32"/>
        <end position="264"/>
    </location>
</feature>
<dbReference type="InterPro" id="IPR050588">
    <property type="entry name" value="WNK_Ser-Thr_kinase"/>
</dbReference>
<evidence type="ECO:0000256" key="1">
    <source>
        <dbReference type="ARBA" id="ARBA00012513"/>
    </source>
</evidence>
<dbReference type="InterPro" id="IPR008266">
    <property type="entry name" value="Tyr_kinase_AS"/>
</dbReference>
<dbReference type="PROSITE" id="PS00109">
    <property type="entry name" value="PROTEIN_KINASE_TYR"/>
    <property type="match status" value="1"/>
</dbReference>
<keyword evidence="2" id="KW-0723">Serine/threonine-protein kinase</keyword>
<dbReference type="Gene3D" id="1.10.510.10">
    <property type="entry name" value="Transferase(Phosphotransferase) domain 1"/>
    <property type="match status" value="1"/>
</dbReference>
<dbReference type="GO" id="GO:0005524">
    <property type="term" value="F:ATP binding"/>
    <property type="evidence" value="ECO:0007669"/>
    <property type="project" value="UniProtKB-KW"/>
</dbReference>
<dbReference type="SUPFAM" id="SSF56112">
    <property type="entry name" value="Protein kinase-like (PK-like)"/>
    <property type="match status" value="1"/>
</dbReference>
<dbReference type="AlphaFoldDB" id="A0A4S4D243"/>
<dbReference type="InterPro" id="IPR000719">
    <property type="entry name" value="Prot_kinase_dom"/>
</dbReference>
<evidence type="ECO:0000256" key="6">
    <source>
        <dbReference type="ARBA" id="ARBA00022840"/>
    </source>
</evidence>
<dbReference type="STRING" id="542762.A0A4S4D243"/>
<dbReference type="InterPro" id="IPR011009">
    <property type="entry name" value="Kinase-like_dom_sf"/>
</dbReference>
<dbReference type="FunFam" id="3.30.200.20:FF:000075">
    <property type="entry name" value="Probable serine/threonine-protein kinase WNK1"/>
    <property type="match status" value="1"/>
</dbReference>
<dbReference type="EC" id="2.7.11.1" evidence="1"/>
<dbReference type="EMBL" id="SDRB02013339">
    <property type="protein sequence ID" value="THF95175.1"/>
    <property type="molecule type" value="Genomic_DNA"/>
</dbReference>
<comment type="caution">
    <text evidence="10">The sequence shown here is derived from an EMBL/GenBank/DDBJ whole genome shotgun (WGS) entry which is preliminary data.</text>
</comment>
<keyword evidence="6" id="KW-0067">ATP-binding</keyword>
<sequence length="391" mass="44214">MSSSCCSGFLLNESDDYDDDDVAEKSPSGRYLRYNEVLDRGPRNTVYEGFDLVDGMEVTWNKVTVDDSFQSEEHMRRLSTLLKPLKHKNIIKSCSSWVDHQSKTINMISEFFTSGSLRLYSQKHRSVDIIAIKNWARQILQGLCYLHTRDLPIVHGDLTCQNIFVNGNSGQVKIGYIGLPTTMLQTPELDGEEIQYSPVVDIHSFGLCMLELVTSEYPYSYSDGKTQALLAKVKDIQVKDFIEKCIFPVSTMFSAAELLKDPFFEICAFTTCVNDTPDLVSVLEFKISNEKSEFRLRGERVDENSISLTLRIADTCGGQVTKIEFMFNVDADTTLSIAWEMVEQLDLPKEDATLIAVLMDNVIMKMVPCWMPSSVRFSGVKCSYGDPILVF</sequence>
<evidence type="ECO:0000259" key="9">
    <source>
        <dbReference type="PROSITE" id="PS50011"/>
    </source>
</evidence>
<evidence type="ECO:0000256" key="4">
    <source>
        <dbReference type="ARBA" id="ARBA00022741"/>
    </source>
</evidence>
<evidence type="ECO:0000256" key="7">
    <source>
        <dbReference type="ARBA" id="ARBA00047899"/>
    </source>
</evidence>
<evidence type="ECO:0000256" key="8">
    <source>
        <dbReference type="ARBA" id="ARBA00048679"/>
    </source>
</evidence>
<comment type="catalytic activity">
    <reaction evidence="8">
        <text>L-seryl-[protein] + ATP = O-phospho-L-seryl-[protein] + ADP + H(+)</text>
        <dbReference type="Rhea" id="RHEA:17989"/>
        <dbReference type="Rhea" id="RHEA-COMP:9863"/>
        <dbReference type="Rhea" id="RHEA-COMP:11604"/>
        <dbReference type="ChEBI" id="CHEBI:15378"/>
        <dbReference type="ChEBI" id="CHEBI:29999"/>
        <dbReference type="ChEBI" id="CHEBI:30616"/>
        <dbReference type="ChEBI" id="CHEBI:83421"/>
        <dbReference type="ChEBI" id="CHEBI:456216"/>
        <dbReference type="EC" id="2.7.11.1"/>
    </reaction>
</comment>
<evidence type="ECO:0000256" key="5">
    <source>
        <dbReference type="ARBA" id="ARBA00022777"/>
    </source>
</evidence>
<gene>
    <name evidence="10" type="ORF">TEA_007085</name>
</gene>
<dbReference type="GO" id="GO:0004674">
    <property type="term" value="F:protein serine/threonine kinase activity"/>
    <property type="evidence" value="ECO:0007669"/>
    <property type="project" value="UniProtKB-KW"/>
</dbReference>
<name>A0A4S4D243_CAMSN</name>
<dbReference type="PANTHER" id="PTHR13902">
    <property type="entry name" value="SERINE/THREONINE-PROTEIN KINASE WNK WITH NO LYSINE -RELATED"/>
    <property type="match status" value="1"/>
</dbReference>
<keyword evidence="5" id="KW-0418">Kinase</keyword>
<dbReference type="Proteomes" id="UP000306102">
    <property type="component" value="Unassembled WGS sequence"/>
</dbReference>
<evidence type="ECO:0000313" key="10">
    <source>
        <dbReference type="EMBL" id="THF95175.1"/>
    </source>
</evidence>
<dbReference type="Pfam" id="PF00069">
    <property type="entry name" value="Pkinase"/>
    <property type="match status" value="1"/>
</dbReference>
<reference evidence="10 11" key="1">
    <citation type="journal article" date="2018" name="Proc. Natl. Acad. Sci. U.S.A.">
        <title>Draft genome sequence of Camellia sinensis var. sinensis provides insights into the evolution of the tea genome and tea quality.</title>
        <authorList>
            <person name="Wei C."/>
            <person name="Yang H."/>
            <person name="Wang S."/>
            <person name="Zhao J."/>
            <person name="Liu C."/>
            <person name="Gao L."/>
            <person name="Xia E."/>
            <person name="Lu Y."/>
            <person name="Tai Y."/>
            <person name="She G."/>
            <person name="Sun J."/>
            <person name="Cao H."/>
            <person name="Tong W."/>
            <person name="Gao Q."/>
            <person name="Li Y."/>
            <person name="Deng W."/>
            <person name="Jiang X."/>
            <person name="Wang W."/>
            <person name="Chen Q."/>
            <person name="Zhang S."/>
            <person name="Li H."/>
            <person name="Wu J."/>
            <person name="Wang P."/>
            <person name="Li P."/>
            <person name="Shi C."/>
            <person name="Zheng F."/>
            <person name="Jian J."/>
            <person name="Huang B."/>
            <person name="Shan D."/>
            <person name="Shi M."/>
            <person name="Fang C."/>
            <person name="Yue Y."/>
            <person name="Li F."/>
            <person name="Li D."/>
            <person name="Wei S."/>
            <person name="Han B."/>
            <person name="Jiang C."/>
            <person name="Yin Y."/>
            <person name="Xia T."/>
            <person name="Zhang Z."/>
            <person name="Bennetzen J.L."/>
            <person name="Zhao S."/>
            <person name="Wan X."/>
        </authorList>
    </citation>
    <scope>NUCLEOTIDE SEQUENCE [LARGE SCALE GENOMIC DNA]</scope>
    <source>
        <strain evidence="11">cv. Shuchazao</strain>
        <tissue evidence="10">Leaf</tissue>
    </source>
</reference>
<keyword evidence="4" id="KW-0547">Nucleotide-binding</keyword>
<evidence type="ECO:0000256" key="2">
    <source>
        <dbReference type="ARBA" id="ARBA00022527"/>
    </source>
</evidence>
<protein>
    <recommendedName>
        <fullName evidence="1">non-specific serine/threonine protein kinase</fullName>
        <ecNumber evidence="1">2.7.11.1</ecNumber>
    </recommendedName>
</protein>
<proteinExistence type="predicted"/>
<accession>A0A4S4D243</accession>
<comment type="catalytic activity">
    <reaction evidence="7">
        <text>L-threonyl-[protein] + ATP = O-phospho-L-threonyl-[protein] + ADP + H(+)</text>
        <dbReference type="Rhea" id="RHEA:46608"/>
        <dbReference type="Rhea" id="RHEA-COMP:11060"/>
        <dbReference type="Rhea" id="RHEA-COMP:11605"/>
        <dbReference type="ChEBI" id="CHEBI:15378"/>
        <dbReference type="ChEBI" id="CHEBI:30013"/>
        <dbReference type="ChEBI" id="CHEBI:30616"/>
        <dbReference type="ChEBI" id="CHEBI:61977"/>
        <dbReference type="ChEBI" id="CHEBI:456216"/>
        <dbReference type="EC" id="2.7.11.1"/>
    </reaction>
</comment>